<gene>
    <name evidence="2" type="ORF">TSIB3V08_LOCUS13992</name>
</gene>
<name>A0A7R9BBI7_TIMSH</name>
<proteinExistence type="predicted"/>
<feature type="region of interest" description="Disordered" evidence="1">
    <location>
        <begin position="1"/>
        <end position="58"/>
    </location>
</feature>
<dbReference type="AlphaFoldDB" id="A0A7R9BBI7"/>
<dbReference type="EMBL" id="OC045295">
    <property type="protein sequence ID" value="CAD7269992.1"/>
    <property type="molecule type" value="Genomic_DNA"/>
</dbReference>
<evidence type="ECO:0000256" key="1">
    <source>
        <dbReference type="SAM" id="MobiDB-lite"/>
    </source>
</evidence>
<accession>A0A7R9BBI7</accession>
<protein>
    <submittedName>
        <fullName evidence="2">Uncharacterized protein</fullName>
    </submittedName>
</protein>
<sequence length="103" mass="11280">MCGQVGDPEMSSVPVSKQPLDDFERGGPRGSPFPVRPLGRHWRTRPATNRVERERVSGVCHRSAESDLAETLAGPCPLHQGPHTRGFTGDLVHRCPRNSLTVS</sequence>
<organism evidence="2">
    <name type="scientific">Timema shepardi</name>
    <name type="common">Walking stick</name>
    <dbReference type="NCBI Taxonomy" id="629360"/>
    <lineage>
        <taxon>Eukaryota</taxon>
        <taxon>Metazoa</taxon>
        <taxon>Ecdysozoa</taxon>
        <taxon>Arthropoda</taxon>
        <taxon>Hexapoda</taxon>
        <taxon>Insecta</taxon>
        <taxon>Pterygota</taxon>
        <taxon>Neoptera</taxon>
        <taxon>Polyneoptera</taxon>
        <taxon>Phasmatodea</taxon>
        <taxon>Timematodea</taxon>
        <taxon>Timematoidea</taxon>
        <taxon>Timematidae</taxon>
        <taxon>Timema</taxon>
    </lineage>
</organism>
<reference evidence="2" key="1">
    <citation type="submission" date="2020-11" db="EMBL/GenBank/DDBJ databases">
        <authorList>
            <person name="Tran Van P."/>
        </authorList>
    </citation>
    <scope>NUCLEOTIDE SEQUENCE</scope>
</reference>
<evidence type="ECO:0000313" key="2">
    <source>
        <dbReference type="EMBL" id="CAD7269992.1"/>
    </source>
</evidence>